<dbReference type="Proteomes" id="UP001152523">
    <property type="component" value="Unassembled WGS sequence"/>
</dbReference>
<proteinExistence type="predicted"/>
<gene>
    <name evidence="1" type="ORF">CEPIT_LOCUS16028</name>
</gene>
<evidence type="ECO:0000313" key="1">
    <source>
        <dbReference type="EMBL" id="CAH9102481.1"/>
    </source>
</evidence>
<comment type="caution">
    <text evidence="1">The sequence shown here is derived from an EMBL/GenBank/DDBJ whole genome shotgun (WGS) entry which is preliminary data.</text>
</comment>
<dbReference type="AlphaFoldDB" id="A0AAV0DII9"/>
<organism evidence="1 2">
    <name type="scientific">Cuscuta epithymum</name>
    <dbReference type="NCBI Taxonomy" id="186058"/>
    <lineage>
        <taxon>Eukaryota</taxon>
        <taxon>Viridiplantae</taxon>
        <taxon>Streptophyta</taxon>
        <taxon>Embryophyta</taxon>
        <taxon>Tracheophyta</taxon>
        <taxon>Spermatophyta</taxon>
        <taxon>Magnoliopsida</taxon>
        <taxon>eudicotyledons</taxon>
        <taxon>Gunneridae</taxon>
        <taxon>Pentapetalae</taxon>
        <taxon>asterids</taxon>
        <taxon>lamiids</taxon>
        <taxon>Solanales</taxon>
        <taxon>Convolvulaceae</taxon>
        <taxon>Cuscuteae</taxon>
        <taxon>Cuscuta</taxon>
        <taxon>Cuscuta subgen. Cuscuta</taxon>
    </lineage>
</organism>
<name>A0AAV0DII9_9ASTE</name>
<evidence type="ECO:0000313" key="2">
    <source>
        <dbReference type="Proteomes" id="UP001152523"/>
    </source>
</evidence>
<reference evidence="1" key="1">
    <citation type="submission" date="2022-07" db="EMBL/GenBank/DDBJ databases">
        <authorList>
            <person name="Macas J."/>
            <person name="Novak P."/>
            <person name="Neumann P."/>
        </authorList>
    </citation>
    <scope>NUCLEOTIDE SEQUENCE</scope>
</reference>
<accession>A0AAV0DII9</accession>
<sequence length="120" mass="13442">MAPCRQFKYIDASRLPGLKTGGCELQEHDCNKESTGNDEMIASALDSRGNKEFIGGSYVLRKKAHGEANERKKGKKKTNEWFDVPGDAELRKKKDRRLQIFLMVGPTYVSSFNDDNSGIA</sequence>
<keyword evidence="2" id="KW-1185">Reference proteome</keyword>
<protein>
    <submittedName>
        <fullName evidence="1">Uncharacterized protein</fullName>
    </submittedName>
</protein>
<dbReference type="EMBL" id="CAMAPF010000116">
    <property type="protein sequence ID" value="CAH9102481.1"/>
    <property type="molecule type" value="Genomic_DNA"/>
</dbReference>